<feature type="region of interest" description="Disordered" evidence="1">
    <location>
        <begin position="20"/>
        <end position="47"/>
    </location>
</feature>
<comment type="caution">
    <text evidence="2">The sequence shown here is derived from an EMBL/GenBank/DDBJ whole genome shotgun (WGS) entry which is preliminary data.</text>
</comment>
<feature type="compositionally biased region" description="Polar residues" evidence="1">
    <location>
        <begin position="22"/>
        <end position="33"/>
    </location>
</feature>
<dbReference type="RefSeq" id="XP_066673964.1">
    <property type="nucleotide sequence ID" value="XM_066806668.1"/>
</dbReference>
<evidence type="ECO:0000313" key="2">
    <source>
        <dbReference type="EMBL" id="KAK8091992.1"/>
    </source>
</evidence>
<feature type="region of interest" description="Disordered" evidence="1">
    <location>
        <begin position="73"/>
        <end position="99"/>
    </location>
</feature>
<organism evidence="2 3">
    <name type="scientific">Apiospora hydei</name>
    <dbReference type="NCBI Taxonomy" id="1337664"/>
    <lineage>
        <taxon>Eukaryota</taxon>
        <taxon>Fungi</taxon>
        <taxon>Dikarya</taxon>
        <taxon>Ascomycota</taxon>
        <taxon>Pezizomycotina</taxon>
        <taxon>Sordariomycetes</taxon>
        <taxon>Xylariomycetidae</taxon>
        <taxon>Amphisphaeriales</taxon>
        <taxon>Apiosporaceae</taxon>
        <taxon>Apiospora</taxon>
    </lineage>
</organism>
<dbReference type="EMBL" id="JAQQWN010000003">
    <property type="protein sequence ID" value="KAK8091992.1"/>
    <property type="molecule type" value="Genomic_DNA"/>
</dbReference>
<evidence type="ECO:0000313" key="3">
    <source>
        <dbReference type="Proteomes" id="UP001433268"/>
    </source>
</evidence>
<dbReference type="GeneID" id="92039728"/>
<sequence>MDDKMKSVLPILLAAVAGYPNTKGNAGATSTATEPKEKKNRTRRVGAGQARFYHKMYQLFGGDLDKAAEQQLAELSHREGGQGSRDDGVKEEKYQKYQK</sequence>
<keyword evidence="3" id="KW-1185">Reference proteome</keyword>
<reference evidence="2 3" key="1">
    <citation type="submission" date="2023-01" db="EMBL/GenBank/DDBJ databases">
        <title>Analysis of 21 Apiospora genomes using comparative genomics revels a genus with tremendous synthesis potential of carbohydrate active enzymes and secondary metabolites.</title>
        <authorList>
            <person name="Sorensen T."/>
        </authorList>
    </citation>
    <scope>NUCLEOTIDE SEQUENCE [LARGE SCALE GENOMIC DNA]</scope>
    <source>
        <strain evidence="2 3">CBS 114990</strain>
    </source>
</reference>
<feature type="compositionally biased region" description="Basic and acidic residues" evidence="1">
    <location>
        <begin position="75"/>
        <end position="99"/>
    </location>
</feature>
<dbReference type="Proteomes" id="UP001433268">
    <property type="component" value="Unassembled WGS sequence"/>
</dbReference>
<protein>
    <submittedName>
        <fullName evidence="2">Uncharacterized protein</fullName>
    </submittedName>
</protein>
<evidence type="ECO:0000256" key="1">
    <source>
        <dbReference type="SAM" id="MobiDB-lite"/>
    </source>
</evidence>
<proteinExistence type="predicted"/>
<gene>
    <name evidence="2" type="ORF">PG997_002353</name>
</gene>
<accession>A0ABR1X964</accession>
<name>A0ABR1X964_9PEZI</name>